<protein>
    <submittedName>
        <fullName evidence="8">Noc-5</fullName>
    </submittedName>
</protein>
<dbReference type="Gene3D" id="1.10.1040.10">
    <property type="entry name" value="N-(1-d-carboxylethyl)-l-norvaline Dehydrogenase, domain 2"/>
    <property type="match status" value="1"/>
</dbReference>
<evidence type="ECO:0000256" key="3">
    <source>
        <dbReference type="ARBA" id="ARBA00023002"/>
    </source>
</evidence>
<evidence type="ECO:0000256" key="4">
    <source>
        <dbReference type="PIRSR" id="PIRSR000105-1"/>
    </source>
</evidence>
<feature type="binding site" evidence="5">
    <location>
        <position position="109"/>
    </location>
    <ligand>
        <name>NAD(+)</name>
        <dbReference type="ChEBI" id="CHEBI:57540"/>
    </ligand>
</feature>
<feature type="binding site" evidence="5">
    <location>
        <position position="26"/>
    </location>
    <ligand>
        <name>NAD(+)</name>
        <dbReference type="ChEBI" id="CHEBI:57540"/>
    </ligand>
</feature>
<reference evidence="8" key="1">
    <citation type="journal article" date="2010" name="Mol. Biosyst.">
        <title>Moving posttranslational modifications forward to biosynthesize the glycosylated thiopeptide nocathiacin I in Nocardia sp. ATCC202099.</title>
        <authorList>
            <person name="Ding Y."/>
            <person name="Yu Y."/>
            <person name="Pan H."/>
            <person name="Guo H."/>
            <person name="Li Y."/>
            <person name="Liu W."/>
        </authorList>
    </citation>
    <scope>NUCLEOTIDE SEQUENCE</scope>
    <source>
        <strain evidence="8">ATCC 202099</strain>
    </source>
</reference>
<feature type="binding site" evidence="5">
    <location>
        <begin position="3"/>
        <end position="8"/>
    </location>
    <ligand>
        <name>NAD(+)</name>
        <dbReference type="ChEBI" id="CHEBI:57540"/>
    </ligand>
</feature>
<feature type="domain" description="3-hydroxyacyl-CoA dehydrogenase C-terminal" evidence="6">
    <location>
        <begin position="176"/>
        <end position="272"/>
    </location>
</feature>
<dbReference type="SUPFAM" id="SSF48179">
    <property type="entry name" value="6-phosphogluconate dehydrogenase C-terminal domain-like"/>
    <property type="match status" value="1"/>
</dbReference>
<evidence type="ECO:0000259" key="6">
    <source>
        <dbReference type="Pfam" id="PF00725"/>
    </source>
</evidence>
<feature type="site" description="Important for catalytic activity" evidence="4">
    <location>
        <position position="130"/>
    </location>
</feature>
<dbReference type="SUPFAM" id="SSF51735">
    <property type="entry name" value="NAD(P)-binding Rossmann-fold domains"/>
    <property type="match status" value="1"/>
</dbReference>
<feature type="binding site" evidence="5">
    <location>
        <position position="264"/>
    </location>
    <ligand>
        <name>NAD(+)</name>
        <dbReference type="ChEBI" id="CHEBI:57540"/>
    </ligand>
</feature>
<dbReference type="PANTHER" id="PTHR48075">
    <property type="entry name" value="3-HYDROXYACYL-COA DEHYDROGENASE FAMILY PROTEIN"/>
    <property type="match status" value="1"/>
</dbReference>
<proteinExistence type="inferred from homology"/>
<dbReference type="InterPro" id="IPR036291">
    <property type="entry name" value="NAD(P)-bd_dom_sf"/>
</dbReference>
<dbReference type="GO" id="GO:0016616">
    <property type="term" value="F:oxidoreductase activity, acting on the CH-OH group of donors, NAD or NADP as acceptor"/>
    <property type="evidence" value="ECO:0007669"/>
    <property type="project" value="InterPro"/>
</dbReference>
<feature type="domain" description="3-hydroxyacyl-CoA dehydrogenase NAD binding" evidence="7">
    <location>
        <begin position="2"/>
        <end position="173"/>
    </location>
</feature>
<organism evidence="8">
    <name type="scientific">Nocardia sp. ATCC 202099</name>
    <dbReference type="NCBI Taxonomy" id="930400"/>
    <lineage>
        <taxon>Bacteria</taxon>
        <taxon>Bacillati</taxon>
        <taxon>Actinomycetota</taxon>
        <taxon>Actinomycetes</taxon>
        <taxon>Mycobacteriales</taxon>
        <taxon>Nocardiaceae</taxon>
        <taxon>Nocardia</taxon>
    </lineage>
</organism>
<feature type="binding site" evidence="5">
    <location>
        <position position="82"/>
    </location>
    <ligand>
        <name>NAD(+)</name>
        <dbReference type="ChEBI" id="CHEBI:57540"/>
    </ligand>
</feature>
<dbReference type="Gene3D" id="3.40.50.720">
    <property type="entry name" value="NAD(P)-binding Rossmann-like Domain"/>
    <property type="match status" value="1"/>
</dbReference>
<dbReference type="InterPro" id="IPR022694">
    <property type="entry name" value="3-OHacyl-CoA_DH"/>
</dbReference>
<dbReference type="Pfam" id="PF02737">
    <property type="entry name" value="3HCDH_N"/>
    <property type="match status" value="1"/>
</dbReference>
<name>E5DUF6_9NOCA</name>
<feature type="binding site" evidence="5">
    <location>
        <position position="87"/>
    </location>
    <ligand>
        <name>NAD(+)</name>
        <dbReference type="ChEBI" id="CHEBI:57540"/>
    </ligand>
</feature>
<evidence type="ECO:0000259" key="7">
    <source>
        <dbReference type="Pfam" id="PF02737"/>
    </source>
</evidence>
<dbReference type="InterPro" id="IPR006108">
    <property type="entry name" value="3HC_DH_C"/>
</dbReference>
<dbReference type="InterPro" id="IPR008927">
    <property type="entry name" value="6-PGluconate_DH-like_C_sf"/>
</dbReference>
<feature type="binding site" evidence="5">
    <location>
        <position position="133"/>
    </location>
    <ligand>
        <name>NAD(+)</name>
        <dbReference type="ChEBI" id="CHEBI:57540"/>
    </ligand>
</feature>
<keyword evidence="5" id="KW-0520">NAD</keyword>
<dbReference type="PIRSF" id="PIRSF000105">
    <property type="entry name" value="HCDH"/>
    <property type="match status" value="1"/>
</dbReference>
<evidence type="ECO:0000256" key="1">
    <source>
        <dbReference type="ARBA" id="ARBA00005086"/>
    </source>
</evidence>
<dbReference type="PANTHER" id="PTHR48075:SF5">
    <property type="entry name" value="3-HYDROXYBUTYRYL-COA DEHYDROGENASE"/>
    <property type="match status" value="1"/>
</dbReference>
<evidence type="ECO:0000256" key="2">
    <source>
        <dbReference type="ARBA" id="ARBA00009463"/>
    </source>
</evidence>
<keyword evidence="3" id="KW-0560">Oxidoreductase</keyword>
<evidence type="ECO:0000313" key="8">
    <source>
        <dbReference type="EMBL" id="ADR01060.1"/>
    </source>
</evidence>
<sequence>MLGAGVMGVGITALAIGRGVQVTLVDVDEERLATARKRVRHELRLAHVLGALPRHGPIGDLDLADSVDAAAGAGVVVEAITETAELKVKAQNEIAAVVAPDALRITNTSSIPVDELAGHVPRPEFLVGVHFMNPPYLIGTLEVVRGPRTGDAAMVAVRALLERLGRKAIVVNDGPGFVTSRVLHRMINDAARVVEEGRASVEDVDALMEHCIGHRTGPLKTADLIGIDNLVDSLRVLYERTGDEGCKPSGLLLRKVADGHHGRKTGRGFYEYGAL</sequence>
<accession>E5DUF6</accession>
<comment type="pathway">
    <text evidence="1">Lipid metabolism; butanoate metabolism.</text>
</comment>
<dbReference type="Pfam" id="PF00725">
    <property type="entry name" value="3HCDH"/>
    <property type="match status" value="1"/>
</dbReference>
<gene>
    <name evidence="8" type="primary">noc-5</name>
</gene>
<comment type="similarity">
    <text evidence="2">Belongs to the 3-hydroxyacyl-CoA dehydrogenase family.</text>
</comment>
<dbReference type="EMBL" id="GU564398">
    <property type="protein sequence ID" value="ADR01060.1"/>
    <property type="molecule type" value="Genomic_DNA"/>
</dbReference>
<evidence type="ECO:0000256" key="5">
    <source>
        <dbReference type="PIRSR" id="PIRSR000105-2"/>
    </source>
</evidence>
<dbReference type="GO" id="GO:0006631">
    <property type="term" value="P:fatty acid metabolic process"/>
    <property type="evidence" value="ECO:0007669"/>
    <property type="project" value="InterPro"/>
</dbReference>
<dbReference type="GO" id="GO:0070403">
    <property type="term" value="F:NAD+ binding"/>
    <property type="evidence" value="ECO:0007669"/>
    <property type="project" value="InterPro"/>
</dbReference>
<dbReference type="InterPro" id="IPR013328">
    <property type="entry name" value="6PGD_dom2"/>
</dbReference>
<dbReference type="AlphaFoldDB" id="E5DUF6"/>
<dbReference type="InterPro" id="IPR006176">
    <property type="entry name" value="3-OHacyl-CoA_DH_NAD-bd"/>
</dbReference>